<accession>A0ABW2Y0N8</accession>
<dbReference type="Proteomes" id="UP001597063">
    <property type="component" value="Unassembled WGS sequence"/>
</dbReference>
<dbReference type="InterPro" id="IPR021005">
    <property type="entry name" value="Znf_CGNR"/>
</dbReference>
<keyword evidence="3" id="KW-1185">Reference proteome</keyword>
<evidence type="ECO:0000313" key="2">
    <source>
        <dbReference type="EMBL" id="MFD0692124.1"/>
    </source>
</evidence>
<evidence type="ECO:0000259" key="1">
    <source>
        <dbReference type="Pfam" id="PF11706"/>
    </source>
</evidence>
<dbReference type="InterPro" id="IPR023286">
    <property type="entry name" value="ABATE_dom_sf"/>
</dbReference>
<evidence type="ECO:0000313" key="3">
    <source>
        <dbReference type="Proteomes" id="UP001597063"/>
    </source>
</evidence>
<sequence length="202" mass="21003">MEIPLGEYAAGAAVGTDLVNTSPTVRSSTGEALTGPDALAAFLADRGVRPDALPEGRLPSADDLFEVQLLRREVRGILETETADQAVAGAGVLIRRAGLAPVLRRDGSGDGGGDGGWQWHVPTASGAPLAEELAALIGVGLLGVVRTLGHERFRGCAAPDCRGVFADTSRGGRRRYCTQGLCGNRLNVANHRARQRLGSAAR</sequence>
<dbReference type="PANTHER" id="PTHR35525">
    <property type="entry name" value="BLL6575 PROTEIN"/>
    <property type="match status" value="1"/>
</dbReference>
<dbReference type="Gene3D" id="1.10.3300.10">
    <property type="entry name" value="Jann2411-like domain"/>
    <property type="match status" value="1"/>
</dbReference>
<dbReference type="EMBL" id="JBHTGP010000035">
    <property type="protein sequence ID" value="MFD0692124.1"/>
    <property type="molecule type" value="Genomic_DNA"/>
</dbReference>
<dbReference type="Pfam" id="PF07336">
    <property type="entry name" value="ABATE"/>
    <property type="match status" value="1"/>
</dbReference>
<dbReference type="Pfam" id="PF11706">
    <property type="entry name" value="zf-CGNR"/>
    <property type="match status" value="1"/>
</dbReference>
<feature type="domain" description="Zinc finger CGNR" evidence="1">
    <location>
        <begin position="152"/>
        <end position="195"/>
    </location>
</feature>
<name>A0ABW2Y0N8_9ACTN</name>
<dbReference type="RefSeq" id="WP_131759495.1">
    <property type="nucleotide sequence ID" value="NZ_CAACUY010000079.1"/>
</dbReference>
<dbReference type="SUPFAM" id="SSF160904">
    <property type="entry name" value="Jann2411-like"/>
    <property type="match status" value="1"/>
</dbReference>
<dbReference type="PANTHER" id="PTHR35525:SF3">
    <property type="entry name" value="BLL6575 PROTEIN"/>
    <property type="match status" value="1"/>
</dbReference>
<gene>
    <name evidence="2" type="ORF">ACFQZM_47080</name>
</gene>
<reference evidence="3" key="1">
    <citation type="journal article" date="2019" name="Int. J. Syst. Evol. Microbiol.">
        <title>The Global Catalogue of Microorganisms (GCM) 10K type strain sequencing project: providing services to taxonomists for standard genome sequencing and annotation.</title>
        <authorList>
            <consortium name="The Broad Institute Genomics Platform"/>
            <consortium name="The Broad Institute Genome Sequencing Center for Infectious Disease"/>
            <person name="Wu L."/>
            <person name="Ma J."/>
        </authorList>
    </citation>
    <scope>NUCLEOTIDE SEQUENCE [LARGE SCALE GENOMIC DNA]</scope>
    <source>
        <strain evidence="3">JCM 9371</strain>
    </source>
</reference>
<comment type="caution">
    <text evidence="2">The sequence shown here is derived from an EMBL/GenBank/DDBJ whole genome shotgun (WGS) entry which is preliminary data.</text>
</comment>
<protein>
    <submittedName>
        <fullName evidence="2">CGNR zinc finger domain-containing protein</fullName>
    </submittedName>
</protein>
<organism evidence="2 3">
    <name type="scientific">Actinomadura fibrosa</name>
    <dbReference type="NCBI Taxonomy" id="111802"/>
    <lineage>
        <taxon>Bacteria</taxon>
        <taxon>Bacillati</taxon>
        <taxon>Actinomycetota</taxon>
        <taxon>Actinomycetes</taxon>
        <taxon>Streptosporangiales</taxon>
        <taxon>Thermomonosporaceae</taxon>
        <taxon>Actinomadura</taxon>
    </lineage>
</organism>
<dbReference type="InterPro" id="IPR010852">
    <property type="entry name" value="ABATE"/>
</dbReference>
<proteinExistence type="predicted"/>